<reference evidence="1 2" key="1">
    <citation type="journal article" date="2020" name="BMC Genomics">
        <title>Intraspecific diversification of the crop wild relative Brassica cretica Lam. using demographic model selection.</title>
        <authorList>
            <person name="Kioukis A."/>
            <person name="Michalopoulou V.A."/>
            <person name="Briers L."/>
            <person name="Pirintsos S."/>
            <person name="Studholme D.J."/>
            <person name="Pavlidis P."/>
            <person name="Sarris P.F."/>
        </authorList>
    </citation>
    <scope>NUCLEOTIDE SEQUENCE [LARGE SCALE GENOMIC DNA]</scope>
    <source>
        <strain evidence="2">cv. PFS-1207/04</strain>
    </source>
</reference>
<dbReference type="EMBL" id="QGKV02001556">
    <property type="protein sequence ID" value="KAF3516353.1"/>
    <property type="molecule type" value="Genomic_DNA"/>
</dbReference>
<evidence type="ECO:0000313" key="2">
    <source>
        <dbReference type="Proteomes" id="UP000266723"/>
    </source>
</evidence>
<organism evidence="1 2">
    <name type="scientific">Brassica cretica</name>
    <name type="common">Mustard</name>
    <dbReference type="NCBI Taxonomy" id="69181"/>
    <lineage>
        <taxon>Eukaryota</taxon>
        <taxon>Viridiplantae</taxon>
        <taxon>Streptophyta</taxon>
        <taxon>Embryophyta</taxon>
        <taxon>Tracheophyta</taxon>
        <taxon>Spermatophyta</taxon>
        <taxon>Magnoliopsida</taxon>
        <taxon>eudicotyledons</taxon>
        <taxon>Gunneridae</taxon>
        <taxon>Pentapetalae</taxon>
        <taxon>rosids</taxon>
        <taxon>malvids</taxon>
        <taxon>Brassicales</taxon>
        <taxon>Brassicaceae</taxon>
        <taxon>Brassiceae</taxon>
        <taxon>Brassica</taxon>
    </lineage>
</organism>
<accession>A0ABQ7AQN7</accession>
<keyword evidence="2" id="KW-1185">Reference proteome</keyword>
<evidence type="ECO:0000313" key="1">
    <source>
        <dbReference type="EMBL" id="KAF3516353.1"/>
    </source>
</evidence>
<comment type="caution">
    <text evidence="1">The sequence shown here is derived from an EMBL/GenBank/DDBJ whole genome shotgun (WGS) entry which is preliminary data.</text>
</comment>
<protein>
    <submittedName>
        <fullName evidence="1">Uncharacterized protein</fullName>
    </submittedName>
</protein>
<gene>
    <name evidence="1" type="ORF">DY000_02060040</name>
</gene>
<proteinExistence type="predicted"/>
<dbReference type="Proteomes" id="UP000266723">
    <property type="component" value="Unassembled WGS sequence"/>
</dbReference>
<name>A0ABQ7AQN7_BRACR</name>
<sequence>MILTALYDAVDSVGVVDRCFGEAVDQFLLKCVSYVLGASIKGHEILLKQVFEHLVHFVHLIDLSTFQCGLWDLHEEDSGRGLDLPNHTILGSDKSHSSQQQ</sequence>